<sequence>IGGRSVSSSAMTRPLGGGVPPNRLKSATENSEPLSTPPLSGGAPSRASLHAPTPPGPGCLPEPVREVCAATTEPPLISPLTTGLLETAGFSASSWSPVREITGKRAQRPETKSHPCERRKEMATVLAEVTN</sequence>
<feature type="compositionally biased region" description="Polar residues" evidence="1">
    <location>
        <begin position="1"/>
        <end position="11"/>
    </location>
</feature>
<reference evidence="2" key="2">
    <citation type="submission" date="2016-06" db="EMBL/GenBank/DDBJ databases">
        <title>The genome of a short-lived fish provides insights into sex chromosome evolution and the genetic control of aging.</title>
        <authorList>
            <person name="Reichwald K."/>
            <person name="Felder M."/>
            <person name="Petzold A."/>
            <person name="Koch P."/>
            <person name="Groth M."/>
            <person name="Platzer M."/>
        </authorList>
    </citation>
    <scope>NUCLEOTIDE SEQUENCE</scope>
    <source>
        <tissue evidence="2">Brain</tissue>
    </source>
</reference>
<feature type="non-terminal residue" evidence="2">
    <location>
        <position position="1"/>
    </location>
</feature>
<reference evidence="2" key="1">
    <citation type="submission" date="2016-05" db="EMBL/GenBank/DDBJ databases">
        <authorList>
            <person name="Lavstsen T."/>
            <person name="Jespersen J.S."/>
        </authorList>
    </citation>
    <scope>NUCLEOTIDE SEQUENCE</scope>
    <source>
        <tissue evidence="2">Brain</tissue>
    </source>
</reference>
<dbReference type="EMBL" id="HAED01007322">
    <property type="protein sequence ID" value="SBQ93534.1"/>
    <property type="molecule type" value="Transcribed_RNA"/>
</dbReference>
<feature type="non-terminal residue" evidence="2">
    <location>
        <position position="131"/>
    </location>
</feature>
<dbReference type="AlphaFoldDB" id="A0A1A8I9K0"/>
<evidence type="ECO:0000256" key="1">
    <source>
        <dbReference type="SAM" id="MobiDB-lite"/>
    </source>
</evidence>
<organism evidence="2">
    <name type="scientific">Nothobranchius kuhntae</name>
    <name type="common">Beira killifish</name>
    <dbReference type="NCBI Taxonomy" id="321403"/>
    <lineage>
        <taxon>Eukaryota</taxon>
        <taxon>Metazoa</taxon>
        <taxon>Chordata</taxon>
        <taxon>Craniata</taxon>
        <taxon>Vertebrata</taxon>
        <taxon>Euteleostomi</taxon>
        <taxon>Actinopterygii</taxon>
        <taxon>Neopterygii</taxon>
        <taxon>Teleostei</taxon>
        <taxon>Neoteleostei</taxon>
        <taxon>Acanthomorphata</taxon>
        <taxon>Ovalentaria</taxon>
        <taxon>Atherinomorphae</taxon>
        <taxon>Cyprinodontiformes</taxon>
        <taxon>Nothobranchiidae</taxon>
        <taxon>Nothobranchius</taxon>
    </lineage>
</organism>
<feature type="region of interest" description="Disordered" evidence="1">
    <location>
        <begin position="1"/>
        <end position="63"/>
    </location>
</feature>
<proteinExistence type="predicted"/>
<feature type="compositionally biased region" description="Polar residues" evidence="1">
    <location>
        <begin position="25"/>
        <end position="38"/>
    </location>
</feature>
<gene>
    <name evidence="2" type="primary">Nfu_g_1_025032</name>
</gene>
<accession>A0A1A8I9K0</accession>
<evidence type="ECO:0000313" key="2">
    <source>
        <dbReference type="EMBL" id="SBQ93534.1"/>
    </source>
</evidence>
<name>A0A1A8I9K0_NOTKU</name>
<protein>
    <submittedName>
        <fullName evidence="2">Uncharacterized protein</fullName>
    </submittedName>
</protein>